<evidence type="ECO:0000259" key="1">
    <source>
        <dbReference type="PROSITE" id="PS51462"/>
    </source>
</evidence>
<dbReference type="InterPro" id="IPR015797">
    <property type="entry name" value="NUDIX_hydrolase-like_dom_sf"/>
</dbReference>
<dbReference type="PANTHER" id="PTHR43736:SF4">
    <property type="entry name" value="SLR1690 PROTEIN"/>
    <property type="match status" value="1"/>
</dbReference>
<accession>S2WMK9</accession>
<dbReference type="SUPFAM" id="SSF46785">
    <property type="entry name" value="Winged helix' DNA-binding domain"/>
    <property type="match status" value="1"/>
</dbReference>
<dbReference type="CDD" id="cd18873">
    <property type="entry name" value="NUDIX_NadM_like"/>
    <property type="match status" value="1"/>
</dbReference>
<dbReference type="HOGENOM" id="CLU_037162_3_2_11"/>
<dbReference type="InterPro" id="IPR036390">
    <property type="entry name" value="WH_DNA-bd_sf"/>
</dbReference>
<dbReference type="PANTHER" id="PTHR43736">
    <property type="entry name" value="ADP-RIBOSE PYROPHOSPHATASE"/>
    <property type="match status" value="1"/>
</dbReference>
<gene>
    <name evidence="2" type="ORF">HMPREF9306_00132</name>
</gene>
<sequence length="233" mass="25908">MTRQPARDNSGVALYRHEAIAAVLQVRESLSVLVSERPREPFDGHPALPSGPVEIDEQIGDSVLRHLNRRTNLKSVAYLEQLDTRSDPFRDPAQRTIGTSYLGLIPSEQETDLPDNAYWLPVSKLKDMAFDHADIVNYAVERLRGKLSYTNIAFALAPDEFTIAGLRAIYTAALGHDVAPTNLQRVLTRRGQLEKLPKKTTAGSKGGRPAQLYRFAVHELVVTDPFAVLRPES</sequence>
<protein>
    <recommendedName>
        <fullName evidence="1">Nudix hydrolase domain-containing protein</fullName>
    </recommendedName>
</protein>
<dbReference type="InterPro" id="IPR000086">
    <property type="entry name" value="NUDIX_hydrolase_dom"/>
</dbReference>
<dbReference type="Pfam" id="PF21906">
    <property type="entry name" value="WHD_NrtR"/>
    <property type="match status" value="1"/>
</dbReference>
<dbReference type="InterPro" id="IPR054105">
    <property type="entry name" value="WHD_NrtR"/>
</dbReference>
<evidence type="ECO:0000313" key="3">
    <source>
        <dbReference type="Proteomes" id="UP000014417"/>
    </source>
</evidence>
<dbReference type="PROSITE" id="PS51462">
    <property type="entry name" value="NUDIX"/>
    <property type="match status" value="1"/>
</dbReference>
<dbReference type="Pfam" id="PF00293">
    <property type="entry name" value="NUDIX"/>
    <property type="match status" value="1"/>
</dbReference>
<dbReference type="AlphaFoldDB" id="S2WMK9"/>
<evidence type="ECO:0000313" key="2">
    <source>
        <dbReference type="EMBL" id="EPD33907.1"/>
    </source>
</evidence>
<dbReference type="STRING" id="883161.HMPREF9306_00132"/>
<dbReference type="InterPro" id="IPR036388">
    <property type="entry name" value="WH-like_DNA-bd_sf"/>
</dbReference>
<proteinExistence type="predicted"/>
<comment type="caution">
    <text evidence="2">The sequence shown here is derived from an EMBL/GenBank/DDBJ whole genome shotgun (WGS) entry which is preliminary data.</text>
</comment>
<dbReference type="Proteomes" id="UP000014417">
    <property type="component" value="Unassembled WGS sequence"/>
</dbReference>
<dbReference type="Gene3D" id="3.90.79.10">
    <property type="entry name" value="Nucleoside Triphosphate Pyrophosphohydrolase"/>
    <property type="match status" value="1"/>
</dbReference>
<dbReference type="EMBL" id="AGZR01000002">
    <property type="protein sequence ID" value="EPD33907.1"/>
    <property type="molecule type" value="Genomic_DNA"/>
</dbReference>
<dbReference type="OrthoDB" id="9786141at2"/>
<dbReference type="Gene3D" id="1.10.10.10">
    <property type="entry name" value="Winged helix-like DNA-binding domain superfamily/Winged helix DNA-binding domain"/>
    <property type="match status" value="1"/>
</dbReference>
<feature type="domain" description="Nudix hydrolase" evidence="1">
    <location>
        <begin position="15"/>
        <end position="143"/>
    </location>
</feature>
<dbReference type="PATRIC" id="fig|883161.3.peg.139"/>
<name>S2WMK9_9ACTN</name>
<keyword evidence="3" id="KW-1185">Reference proteome</keyword>
<reference evidence="2 3" key="1">
    <citation type="submission" date="2013-04" db="EMBL/GenBank/DDBJ databases">
        <title>The Genome Sequence of Propionimicrobium lymphophilum ACS-093-V-SCH5.</title>
        <authorList>
            <consortium name="The Broad Institute Genomics Platform"/>
            <person name="Earl A."/>
            <person name="Ward D."/>
            <person name="Feldgarden M."/>
            <person name="Gevers D."/>
            <person name="Saerens B."/>
            <person name="Vaneechoutte M."/>
            <person name="Walker B."/>
            <person name="Young S."/>
            <person name="Zeng Q."/>
            <person name="Gargeya S."/>
            <person name="Fitzgerald M."/>
            <person name="Haas B."/>
            <person name="Abouelleil A."/>
            <person name="Allen A.W."/>
            <person name="Alvarado L."/>
            <person name="Arachchi H.M."/>
            <person name="Berlin A.M."/>
            <person name="Chapman S.B."/>
            <person name="Gainer-Dewar J."/>
            <person name="Goldberg J."/>
            <person name="Griggs A."/>
            <person name="Gujja S."/>
            <person name="Hansen M."/>
            <person name="Howarth C."/>
            <person name="Imamovic A."/>
            <person name="Ireland A."/>
            <person name="Larimer J."/>
            <person name="McCowan C."/>
            <person name="Murphy C."/>
            <person name="Pearson M."/>
            <person name="Poon T.W."/>
            <person name="Priest M."/>
            <person name="Roberts A."/>
            <person name="Saif S."/>
            <person name="Shea T."/>
            <person name="Sisk P."/>
            <person name="Sykes S."/>
            <person name="Wortman J."/>
            <person name="Nusbaum C."/>
            <person name="Birren B."/>
        </authorList>
    </citation>
    <scope>NUCLEOTIDE SEQUENCE [LARGE SCALE GENOMIC DNA]</scope>
    <source>
        <strain evidence="2 3">ACS-093-V-SCH5</strain>
    </source>
</reference>
<dbReference type="RefSeq" id="WP_016454993.1">
    <property type="nucleotide sequence ID" value="NZ_KE150269.1"/>
</dbReference>
<organism evidence="2 3">
    <name type="scientific">Propionimicrobium lymphophilum ACS-093-V-SCH5</name>
    <dbReference type="NCBI Taxonomy" id="883161"/>
    <lineage>
        <taxon>Bacteria</taxon>
        <taxon>Bacillati</taxon>
        <taxon>Actinomycetota</taxon>
        <taxon>Actinomycetes</taxon>
        <taxon>Propionibacteriales</taxon>
        <taxon>Propionibacteriaceae</taxon>
        <taxon>Propionimicrobium</taxon>
    </lineage>
</organism>
<dbReference type="SUPFAM" id="SSF55811">
    <property type="entry name" value="Nudix"/>
    <property type="match status" value="1"/>
</dbReference>